<protein>
    <recommendedName>
        <fullName evidence="1">NADP-dependent oxidoreductase domain-containing protein</fullName>
    </recommendedName>
</protein>
<proteinExistence type="predicted"/>
<accession>A0A3P7KZX5</accession>
<dbReference type="Pfam" id="PF00248">
    <property type="entry name" value="Aldo_ket_red"/>
    <property type="match status" value="1"/>
</dbReference>
<feature type="domain" description="NADP-dependent oxidoreductase" evidence="1">
    <location>
        <begin position="3"/>
        <end position="59"/>
    </location>
</feature>
<dbReference type="AlphaFoldDB" id="A0A3P7KZX5"/>
<evidence type="ECO:0000313" key="2">
    <source>
        <dbReference type="EMBL" id="VDM72658.1"/>
    </source>
</evidence>
<dbReference type="InterPro" id="IPR020471">
    <property type="entry name" value="AKR"/>
</dbReference>
<dbReference type="InterPro" id="IPR036812">
    <property type="entry name" value="NAD(P)_OxRdtase_dom_sf"/>
</dbReference>
<dbReference type="SUPFAM" id="SSF51430">
    <property type="entry name" value="NAD(P)-linked oxidoreductase"/>
    <property type="match status" value="1"/>
</dbReference>
<dbReference type="Proteomes" id="UP000270094">
    <property type="component" value="Unassembled WGS sequence"/>
</dbReference>
<organism evidence="2 3">
    <name type="scientific">Strongylus vulgaris</name>
    <name type="common">Blood worm</name>
    <dbReference type="NCBI Taxonomy" id="40348"/>
    <lineage>
        <taxon>Eukaryota</taxon>
        <taxon>Metazoa</taxon>
        <taxon>Ecdysozoa</taxon>
        <taxon>Nematoda</taxon>
        <taxon>Chromadorea</taxon>
        <taxon>Rhabditida</taxon>
        <taxon>Rhabditina</taxon>
        <taxon>Rhabditomorpha</taxon>
        <taxon>Strongyloidea</taxon>
        <taxon>Strongylidae</taxon>
        <taxon>Strongylus</taxon>
    </lineage>
</organism>
<reference evidence="2 3" key="1">
    <citation type="submission" date="2018-11" db="EMBL/GenBank/DDBJ databases">
        <authorList>
            <consortium name="Pathogen Informatics"/>
        </authorList>
    </citation>
    <scope>NUCLEOTIDE SEQUENCE [LARGE SCALE GENOMIC DNA]</scope>
</reference>
<dbReference type="Gene3D" id="3.20.20.100">
    <property type="entry name" value="NADP-dependent oxidoreductase domain"/>
    <property type="match status" value="1"/>
</dbReference>
<keyword evidence="3" id="KW-1185">Reference proteome</keyword>
<sequence>MSFRELGSKYNKTPAQICLRWSLEHGVPIIPKSKEKHRIAENRNVFDFSLNADDMKVLATLQECPKKLVRFEDLPNKFDLPDGYKLNGRVFGVPDELISTENKAVANGSSR</sequence>
<name>A0A3P7KZX5_STRVU</name>
<gene>
    <name evidence="2" type="ORF">SVUK_LOCUS7656</name>
</gene>
<dbReference type="PROSITE" id="PS00063">
    <property type="entry name" value="ALDOKETO_REDUCTASE_3"/>
    <property type="match status" value="1"/>
</dbReference>
<dbReference type="OrthoDB" id="416253at2759"/>
<dbReference type="EMBL" id="UYYB01026529">
    <property type="protein sequence ID" value="VDM72658.1"/>
    <property type="molecule type" value="Genomic_DNA"/>
</dbReference>
<dbReference type="GO" id="GO:0016491">
    <property type="term" value="F:oxidoreductase activity"/>
    <property type="evidence" value="ECO:0007669"/>
    <property type="project" value="InterPro"/>
</dbReference>
<dbReference type="PANTHER" id="PTHR43827">
    <property type="entry name" value="2,5-DIKETO-D-GLUCONIC ACID REDUCTASE"/>
    <property type="match status" value="1"/>
</dbReference>
<evidence type="ECO:0000259" key="1">
    <source>
        <dbReference type="Pfam" id="PF00248"/>
    </source>
</evidence>
<evidence type="ECO:0000313" key="3">
    <source>
        <dbReference type="Proteomes" id="UP000270094"/>
    </source>
</evidence>
<dbReference type="InterPro" id="IPR018170">
    <property type="entry name" value="Aldo/ket_reductase_CS"/>
</dbReference>
<dbReference type="InterPro" id="IPR023210">
    <property type="entry name" value="NADP_OxRdtase_dom"/>
</dbReference>
<dbReference type="PANTHER" id="PTHR43827:SF10">
    <property type="entry name" value="ZGC:110366"/>
    <property type="match status" value="1"/>
</dbReference>